<dbReference type="InterPro" id="IPR029057">
    <property type="entry name" value="PRTase-like"/>
</dbReference>
<dbReference type="SUPFAM" id="SSF53271">
    <property type="entry name" value="PRTase-like"/>
    <property type="match status" value="1"/>
</dbReference>
<feature type="domain" description="Phosphoribosyltransferase" evidence="1">
    <location>
        <begin position="45"/>
        <end position="223"/>
    </location>
</feature>
<dbReference type="Pfam" id="PF14681">
    <property type="entry name" value="UPRTase"/>
    <property type="match status" value="1"/>
</dbReference>
<sequence length="239" mass="26574">MVADRIHKTLDTKSEEHRAELKRLGKQAKDLPLSPNVAVLDGPSQITGINTLLSSDKTTREDFVFYFDRLAALLVERATENANFDAITIKTPPPHSHPYNGLCVSGEISAVVILRGGSILETGLRRVIPDCRTGRMLIQTSDRTGEPELHYFKMAGDISTHNKVLLLDPQMSSGGAALMAVRVLLDHGVEESKIVFVTYIAGKRGLNRLMTVFPDIHVVACRVVDDYEERWVENRYMGC</sequence>
<dbReference type="InterPro" id="IPR000836">
    <property type="entry name" value="PRTase_dom"/>
</dbReference>
<organism evidence="2 3">
    <name type="scientific">Aureobasidium vineae</name>
    <dbReference type="NCBI Taxonomy" id="2773715"/>
    <lineage>
        <taxon>Eukaryota</taxon>
        <taxon>Fungi</taxon>
        <taxon>Dikarya</taxon>
        <taxon>Ascomycota</taxon>
        <taxon>Pezizomycotina</taxon>
        <taxon>Dothideomycetes</taxon>
        <taxon>Dothideomycetidae</taxon>
        <taxon>Dothideales</taxon>
        <taxon>Saccotheciaceae</taxon>
        <taxon>Aureobasidium</taxon>
    </lineage>
</organism>
<dbReference type="AlphaFoldDB" id="A0A9N8P7T9"/>
<comment type="caution">
    <text evidence="2">The sequence shown here is derived from an EMBL/GenBank/DDBJ whole genome shotgun (WGS) entry which is preliminary data.</text>
</comment>
<proteinExistence type="predicted"/>
<dbReference type="Gene3D" id="3.40.50.2020">
    <property type="match status" value="1"/>
</dbReference>
<evidence type="ECO:0000259" key="1">
    <source>
        <dbReference type="Pfam" id="PF14681"/>
    </source>
</evidence>
<gene>
    <name evidence="2" type="ORF">AWRI4619_LOCUS3201</name>
</gene>
<accession>A0A9N8P7T9</accession>
<reference evidence="2" key="1">
    <citation type="submission" date="2020-06" db="EMBL/GenBank/DDBJ databases">
        <authorList>
            <person name="Onetto C."/>
        </authorList>
    </citation>
    <scope>NUCLEOTIDE SEQUENCE</scope>
</reference>
<evidence type="ECO:0000313" key="2">
    <source>
        <dbReference type="EMBL" id="CAD0084634.1"/>
    </source>
</evidence>
<dbReference type="EMBL" id="CAIJEN010000004">
    <property type="protein sequence ID" value="CAD0084634.1"/>
    <property type="molecule type" value="Genomic_DNA"/>
</dbReference>
<dbReference type="Proteomes" id="UP000716446">
    <property type="component" value="Unassembled WGS sequence"/>
</dbReference>
<protein>
    <recommendedName>
        <fullName evidence="1">Phosphoribosyltransferase domain-containing protein</fullName>
    </recommendedName>
</protein>
<name>A0A9N8P7T9_9PEZI</name>
<evidence type="ECO:0000313" key="3">
    <source>
        <dbReference type="Proteomes" id="UP000716446"/>
    </source>
</evidence>
<dbReference type="CDD" id="cd06223">
    <property type="entry name" value="PRTases_typeI"/>
    <property type="match status" value="1"/>
</dbReference>
<keyword evidence="3" id="KW-1185">Reference proteome</keyword>